<dbReference type="OMA" id="TCKENSA"/>
<dbReference type="Proteomes" id="UP000215914">
    <property type="component" value="Chromosome 1"/>
</dbReference>
<name>A0A251VR61_HELAN</name>
<gene>
    <name evidence="3" type="ORF">HannXRQ_Chr01g0025311</name>
    <name evidence="2" type="ORF">HanXRQr2_Chr01g0037511</name>
</gene>
<reference evidence="2" key="3">
    <citation type="submission" date="2020-06" db="EMBL/GenBank/DDBJ databases">
        <title>Helianthus annuus Genome sequencing and assembly Release 2.</title>
        <authorList>
            <person name="Gouzy J."/>
            <person name="Langlade N."/>
            <person name="Munos S."/>
        </authorList>
    </citation>
    <scope>NUCLEOTIDE SEQUENCE</scope>
    <source>
        <tissue evidence="2">Leaves</tissue>
    </source>
</reference>
<protein>
    <recommendedName>
        <fullName evidence="1">KIB1-4 beta-propeller domain-containing protein</fullName>
    </recommendedName>
</protein>
<organism evidence="3 4">
    <name type="scientific">Helianthus annuus</name>
    <name type="common">Common sunflower</name>
    <dbReference type="NCBI Taxonomy" id="4232"/>
    <lineage>
        <taxon>Eukaryota</taxon>
        <taxon>Viridiplantae</taxon>
        <taxon>Streptophyta</taxon>
        <taxon>Embryophyta</taxon>
        <taxon>Tracheophyta</taxon>
        <taxon>Spermatophyta</taxon>
        <taxon>Magnoliopsida</taxon>
        <taxon>eudicotyledons</taxon>
        <taxon>Gunneridae</taxon>
        <taxon>Pentapetalae</taxon>
        <taxon>asterids</taxon>
        <taxon>campanulids</taxon>
        <taxon>Asterales</taxon>
        <taxon>Asteraceae</taxon>
        <taxon>Asteroideae</taxon>
        <taxon>Heliantheae alliance</taxon>
        <taxon>Heliantheae</taxon>
        <taxon>Helianthus</taxon>
    </lineage>
</organism>
<dbReference type="InParanoid" id="A0A251VR61"/>
<dbReference type="EMBL" id="MNCJ02000316">
    <property type="protein sequence ID" value="KAF5823359.1"/>
    <property type="molecule type" value="Genomic_DNA"/>
</dbReference>
<keyword evidence="4" id="KW-1185">Reference proteome</keyword>
<dbReference type="EMBL" id="CM007890">
    <property type="protein sequence ID" value="OTG38035.1"/>
    <property type="molecule type" value="Genomic_DNA"/>
</dbReference>
<evidence type="ECO:0000313" key="3">
    <source>
        <dbReference type="EMBL" id="OTG38035.1"/>
    </source>
</evidence>
<evidence type="ECO:0000313" key="4">
    <source>
        <dbReference type="Proteomes" id="UP000215914"/>
    </source>
</evidence>
<dbReference type="Gramene" id="mRNA:HanXRQr2_Chr01g0037511">
    <property type="protein sequence ID" value="mRNA:HanXRQr2_Chr01g0037511"/>
    <property type="gene ID" value="HanXRQr2_Chr01g0037511"/>
</dbReference>
<reference evidence="3" key="2">
    <citation type="submission" date="2017-02" db="EMBL/GenBank/DDBJ databases">
        <title>Sunflower complete genome.</title>
        <authorList>
            <person name="Langlade N."/>
            <person name="Munos S."/>
        </authorList>
    </citation>
    <scope>NUCLEOTIDE SEQUENCE [LARGE SCALE GENOMIC DNA]</scope>
    <source>
        <tissue evidence="3">Leaves</tissue>
    </source>
</reference>
<sequence>MHDPLSRHHRCQFPELFGRCIRGCFHGWVILSSNHPHNVMWSLWNPVTSMTIRLPPLVLKDGDFESIKQCCLSSPPSDPTSVLMLTRTKTPTIVFCRLDRKRKRLRWKEMTYAKQLRSITGDDGFLHCLTCFNGKVYALNSGGRIVIQVDIVVKDKEVVISLLAFGKLPLPFNNGSFTMKSFLRGFCNDLFHIKLGFDEMAKTTPGVVYLYKLDVTNMIWEEMEDLKDAIFFLDLAHDCSVFYRDAIAHELGGYIHILGKVGSKVIYSYDVKDKTISLSSKSYLEQSTRLSLWECRLHGGDQGEIECGTDFKLADEIMEIPVRDDKVDINDTRNEETHILNIPPDVLRTILMEFCGCVEYLNFRATCKQFQLAAPIIRWSEETSLRRSQIYSLNSPWLLVFDKHQGIITFTDPMFGDKYFIKTPQKLIGDLRIYCSRYGWLLLYKLNGPGEMFFFNPFTKDIHELPNAPYLDSLFFLAPPTSPNCMVAGLSASLPMNFFIYSLTSESSSWARYRMDFGDTTPHSFLFSTIFATCTFALNQGALNLISANDESNVFWNAVVAEAPRGSFAQYYLANCDEHLLLVVMDDELGENVEVLEMKFSTQEWVKIDSIGRHMICISGTTCFCMEAKTPEMENKIYFPRLDSKYGNIVFYSLETRRYHTFNGRNIIQECLKDFIGTKYHVYPHVWIQPSWS</sequence>
<evidence type="ECO:0000313" key="2">
    <source>
        <dbReference type="EMBL" id="KAF5823359.1"/>
    </source>
</evidence>
<accession>A0A251VR61</accession>
<dbReference type="AlphaFoldDB" id="A0A251VR61"/>
<feature type="domain" description="KIB1-4 beta-propeller" evidence="1">
    <location>
        <begin position="7"/>
        <end position="241"/>
    </location>
</feature>
<reference evidence="2 4" key="1">
    <citation type="journal article" date="2017" name="Nature">
        <title>The sunflower genome provides insights into oil metabolism, flowering and Asterid evolution.</title>
        <authorList>
            <person name="Badouin H."/>
            <person name="Gouzy J."/>
            <person name="Grassa C.J."/>
            <person name="Murat F."/>
            <person name="Staton S.E."/>
            <person name="Cottret L."/>
            <person name="Lelandais-Briere C."/>
            <person name="Owens G.L."/>
            <person name="Carrere S."/>
            <person name="Mayjonade B."/>
            <person name="Legrand L."/>
            <person name="Gill N."/>
            <person name="Kane N.C."/>
            <person name="Bowers J.E."/>
            <person name="Hubner S."/>
            <person name="Bellec A."/>
            <person name="Berard A."/>
            <person name="Berges H."/>
            <person name="Blanchet N."/>
            <person name="Boniface M.C."/>
            <person name="Brunel D."/>
            <person name="Catrice O."/>
            <person name="Chaidir N."/>
            <person name="Claudel C."/>
            <person name="Donnadieu C."/>
            <person name="Faraut T."/>
            <person name="Fievet G."/>
            <person name="Helmstetter N."/>
            <person name="King M."/>
            <person name="Knapp S.J."/>
            <person name="Lai Z."/>
            <person name="Le Paslier M.C."/>
            <person name="Lippi Y."/>
            <person name="Lorenzon L."/>
            <person name="Mandel J.R."/>
            <person name="Marage G."/>
            <person name="Marchand G."/>
            <person name="Marquand E."/>
            <person name="Bret-Mestries E."/>
            <person name="Morien E."/>
            <person name="Nambeesan S."/>
            <person name="Nguyen T."/>
            <person name="Pegot-Espagnet P."/>
            <person name="Pouilly N."/>
            <person name="Raftis F."/>
            <person name="Sallet E."/>
            <person name="Schiex T."/>
            <person name="Thomas J."/>
            <person name="Vandecasteele C."/>
            <person name="Vares D."/>
            <person name="Vear F."/>
            <person name="Vautrin S."/>
            <person name="Crespi M."/>
            <person name="Mangin B."/>
            <person name="Burke J.M."/>
            <person name="Salse J."/>
            <person name="Munos S."/>
            <person name="Vincourt P."/>
            <person name="Rieseberg L.H."/>
            <person name="Langlade N.B."/>
        </authorList>
    </citation>
    <scope>NUCLEOTIDE SEQUENCE [LARGE SCALE GENOMIC DNA]</scope>
    <source>
        <strain evidence="4">cv. SF193</strain>
        <tissue evidence="2">Leaves</tissue>
    </source>
</reference>
<proteinExistence type="predicted"/>
<dbReference type="InterPro" id="IPR005174">
    <property type="entry name" value="KIB1-4_b-propeller"/>
</dbReference>
<dbReference type="Pfam" id="PF03478">
    <property type="entry name" value="Beta-prop_KIB1-4"/>
    <property type="match status" value="2"/>
</dbReference>
<dbReference type="PANTHER" id="PTHR33127">
    <property type="entry name" value="TRANSMEMBRANE PROTEIN"/>
    <property type="match status" value="1"/>
</dbReference>
<evidence type="ECO:0000259" key="1">
    <source>
        <dbReference type="Pfam" id="PF03478"/>
    </source>
</evidence>
<dbReference type="PANTHER" id="PTHR33127:SF5">
    <property type="entry name" value="TRANSMEMBRANE PROTEIN"/>
    <property type="match status" value="1"/>
</dbReference>
<feature type="domain" description="KIB1-4 beta-propeller" evidence="1">
    <location>
        <begin position="419"/>
        <end position="652"/>
    </location>
</feature>